<reference evidence="2" key="1">
    <citation type="journal article" date="2023" name="Mol. Ecol. Resour.">
        <title>Chromosome-level genome assembly of a triploid poplar Populus alba 'Berolinensis'.</title>
        <authorList>
            <person name="Chen S."/>
            <person name="Yu Y."/>
            <person name="Wang X."/>
            <person name="Wang S."/>
            <person name="Zhang T."/>
            <person name="Zhou Y."/>
            <person name="He R."/>
            <person name="Meng N."/>
            <person name="Wang Y."/>
            <person name="Liu W."/>
            <person name="Liu Z."/>
            <person name="Liu J."/>
            <person name="Guo Q."/>
            <person name="Huang H."/>
            <person name="Sederoff R.R."/>
            <person name="Wang G."/>
            <person name="Qu G."/>
            <person name="Chen S."/>
        </authorList>
    </citation>
    <scope>NUCLEOTIDE SEQUENCE</scope>
    <source>
        <strain evidence="2">SC-2020</strain>
    </source>
</reference>
<keyword evidence="1" id="KW-0812">Transmembrane</keyword>
<evidence type="ECO:0000256" key="1">
    <source>
        <dbReference type="SAM" id="Phobius"/>
    </source>
</evidence>
<organism evidence="2 3">
    <name type="scientific">Populus alba x Populus x berolinensis</name>
    <dbReference type="NCBI Taxonomy" id="444605"/>
    <lineage>
        <taxon>Eukaryota</taxon>
        <taxon>Viridiplantae</taxon>
        <taxon>Streptophyta</taxon>
        <taxon>Embryophyta</taxon>
        <taxon>Tracheophyta</taxon>
        <taxon>Spermatophyta</taxon>
        <taxon>Magnoliopsida</taxon>
        <taxon>eudicotyledons</taxon>
        <taxon>Gunneridae</taxon>
        <taxon>Pentapetalae</taxon>
        <taxon>rosids</taxon>
        <taxon>fabids</taxon>
        <taxon>Malpighiales</taxon>
        <taxon>Salicaceae</taxon>
        <taxon>Saliceae</taxon>
        <taxon>Populus</taxon>
    </lineage>
</organism>
<accession>A0AAD6Q9I5</accession>
<comment type="caution">
    <text evidence="2">The sequence shown here is derived from an EMBL/GenBank/DDBJ whole genome shotgun (WGS) entry which is preliminary data.</text>
</comment>
<evidence type="ECO:0000313" key="2">
    <source>
        <dbReference type="EMBL" id="KAJ6983917.1"/>
    </source>
</evidence>
<keyword evidence="3" id="KW-1185">Reference proteome</keyword>
<keyword evidence="1" id="KW-1133">Transmembrane helix</keyword>
<dbReference type="AlphaFoldDB" id="A0AAD6Q9I5"/>
<feature type="transmembrane region" description="Helical" evidence="1">
    <location>
        <begin position="12"/>
        <end position="32"/>
    </location>
</feature>
<keyword evidence="1" id="KW-0472">Membrane</keyword>
<dbReference type="EMBL" id="JAQIZT010000010">
    <property type="protein sequence ID" value="KAJ6983917.1"/>
    <property type="molecule type" value="Genomic_DNA"/>
</dbReference>
<evidence type="ECO:0000313" key="3">
    <source>
        <dbReference type="Proteomes" id="UP001164929"/>
    </source>
</evidence>
<gene>
    <name evidence="2" type="ORF">NC653_026672</name>
</gene>
<proteinExistence type="predicted"/>
<name>A0AAD6Q9I5_9ROSI</name>
<dbReference type="Proteomes" id="UP001164929">
    <property type="component" value="Chromosome 10"/>
</dbReference>
<protein>
    <submittedName>
        <fullName evidence="2">Uncharacterized protein</fullName>
    </submittedName>
</protein>
<sequence>MHHSIACMLKFFILLFQGLTILWCISFFNLAFEFLETHAKDDLFSIKLHNHKRCGLSVYFYTCMHFDSCCVLDHQLLEFYMLKFIDLQKHFHMSCQHVPRLCLLLFVHRMRELSRRERTVLSLVV</sequence>